<sequence length="211" mass="22717">MTLDPVLSAKGTRLNKRGLETRQSLLAVARRCLAAGGPDAVSASLIAREAGVTWGTVQHQFGDVDGLWAALLEDVLGEGAATALPVPASADLGKRVEAVIGSLWAAMDLPAFRAIHNLRQALPRSRDELEATYPLTAAAIVRWDESWRSTMEQAFAGLAVDPVKLERVRSLLPGAMRGLHSEQYLSSYTDLAEARRGLVEAVTSYLEKGNR</sequence>
<dbReference type="RefSeq" id="WP_123233457.1">
    <property type="nucleotide sequence ID" value="NZ_RJSG01000002.1"/>
</dbReference>
<dbReference type="OrthoDB" id="3773444at2"/>
<dbReference type="InterPro" id="IPR001647">
    <property type="entry name" value="HTH_TetR"/>
</dbReference>
<evidence type="ECO:0000256" key="2">
    <source>
        <dbReference type="ARBA" id="ARBA00023125"/>
    </source>
</evidence>
<accession>A0A3N0DTJ4</accession>
<name>A0A3N0DTJ4_9ACTN</name>
<feature type="domain" description="HTH tetR-type" evidence="5">
    <location>
        <begin position="19"/>
        <end position="79"/>
    </location>
</feature>
<dbReference type="AlphaFoldDB" id="A0A3N0DTJ4"/>
<dbReference type="Gene3D" id="1.10.357.10">
    <property type="entry name" value="Tetracycline Repressor, domain 2"/>
    <property type="match status" value="1"/>
</dbReference>
<feature type="DNA-binding region" description="H-T-H motif" evidence="4">
    <location>
        <begin position="42"/>
        <end position="61"/>
    </location>
</feature>
<comment type="caution">
    <text evidence="6">The sequence shown here is derived from an EMBL/GenBank/DDBJ whole genome shotgun (WGS) entry which is preliminary data.</text>
</comment>
<evidence type="ECO:0000256" key="3">
    <source>
        <dbReference type="ARBA" id="ARBA00023163"/>
    </source>
</evidence>
<dbReference type="InterPro" id="IPR050109">
    <property type="entry name" value="HTH-type_TetR-like_transc_reg"/>
</dbReference>
<dbReference type="PANTHER" id="PTHR30055:SF234">
    <property type="entry name" value="HTH-TYPE TRANSCRIPTIONAL REGULATOR BETI"/>
    <property type="match status" value="1"/>
</dbReference>
<evidence type="ECO:0000256" key="4">
    <source>
        <dbReference type="PROSITE-ProRule" id="PRU00335"/>
    </source>
</evidence>
<keyword evidence="7" id="KW-1185">Reference proteome</keyword>
<evidence type="ECO:0000256" key="1">
    <source>
        <dbReference type="ARBA" id="ARBA00023015"/>
    </source>
</evidence>
<organism evidence="6 7">
    <name type="scientific">Nocardioides marmorisolisilvae</name>
    <dbReference type="NCBI Taxonomy" id="1542737"/>
    <lineage>
        <taxon>Bacteria</taxon>
        <taxon>Bacillati</taxon>
        <taxon>Actinomycetota</taxon>
        <taxon>Actinomycetes</taxon>
        <taxon>Propionibacteriales</taxon>
        <taxon>Nocardioidaceae</taxon>
        <taxon>Nocardioides</taxon>
    </lineage>
</organism>
<dbReference type="PROSITE" id="PS50977">
    <property type="entry name" value="HTH_TETR_2"/>
    <property type="match status" value="1"/>
</dbReference>
<keyword evidence="3" id="KW-0804">Transcription</keyword>
<evidence type="ECO:0000259" key="5">
    <source>
        <dbReference type="PROSITE" id="PS50977"/>
    </source>
</evidence>
<evidence type="ECO:0000313" key="6">
    <source>
        <dbReference type="EMBL" id="RNL78955.1"/>
    </source>
</evidence>
<dbReference type="SUPFAM" id="SSF46689">
    <property type="entry name" value="Homeodomain-like"/>
    <property type="match status" value="1"/>
</dbReference>
<keyword evidence="1" id="KW-0805">Transcription regulation</keyword>
<dbReference type="Proteomes" id="UP000277094">
    <property type="component" value="Unassembled WGS sequence"/>
</dbReference>
<dbReference type="GO" id="GO:0000976">
    <property type="term" value="F:transcription cis-regulatory region binding"/>
    <property type="evidence" value="ECO:0007669"/>
    <property type="project" value="TreeGrafter"/>
</dbReference>
<dbReference type="EMBL" id="RJSG01000002">
    <property type="protein sequence ID" value="RNL78955.1"/>
    <property type="molecule type" value="Genomic_DNA"/>
</dbReference>
<proteinExistence type="predicted"/>
<gene>
    <name evidence="6" type="ORF">EFL95_07855</name>
</gene>
<evidence type="ECO:0000313" key="7">
    <source>
        <dbReference type="Proteomes" id="UP000277094"/>
    </source>
</evidence>
<dbReference type="PANTHER" id="PTHR30055">
    <property type="entry name" value="HTH-TYPE TRANSCRIPTIONAL REGULATOR RUTR"/>
    <property type="match status" value="1"/>
</dbReference>
<dbReference type="InterPro" id="IPR009057">
    <property type="entry name" value="Homeodomain-like_sf"/>
</dbReference>
<keyword evidence="2 4" id="KW-0238">DNA-binding</keyword>
<protein>
    <submittedName>
        <fullName evidence="6">TetR/AcrR family transcriptional regulator</fullName>
    </submittedName>
</protein>
<dbReference type="Pfam" id="PF00440">
    <property type="entry name" value="TetR_N"/>
    <property type="match status" value="1"/>
</dbReference>
<dbReference type="GO" id="GO:0003700">
    <property type="term" value="F:DNA-binding transcription factor activity"/>
    <property type="evidence" value="ECO:0007669"/>
    <property type="project" value="TreeGrafter"/>
</dbReference>
<reference evidence="6 7" key="1">
    <citation type="submission" date="2018-11" db="EMBL/GenBank/DDBJ databases">
        <authorList>
            <person name="Li F."/>
        </authorList>
    </citation>
    <scope>NUCLEOTIDE SEQUENCE [LARGE SCALE GENOMIC DNA]</scope>
    <source>
        <strain evidence="6 7">KIS18-7</strain>
    </source>
</reference>